<dbReference type="InterPro" id="IPR003004">
    <property type="entry name" value="GspF/PilC"/>
</dbReference>
<evidence type="ECO:0000256" key="8">
    <source>
        <dbReference type="SAM" id="Phobius"/>
    </source>
</evidence>
<keyword evidence="3" id="KW-1003">Cell membrane</keyword>
<dbReference type="FunFam" id="1.20.81.30:FF:000001">
    <property type="entry name" value="Type II secretion system protein F"/>
    <property type="match status" value="1"/>
</dbReference>
<feature type="transmembrane region" description="Helical" evidence="8">
    <location>
        <begin position="159"/>
        <end position="185"/>
    </location>
</feature>
<comment type="similarity">
    <text evidence="2">Belongs to the GSP F family.</text>
</comment>
<organism evidence="10 11">
    <name type="scientific">Planctomyces bekefii</name>
    <dbReference type="NCBI Taxonomy" id="1653850"/>
    <lineage>
        <taxon>Bacteria</taxon>
        <taxon>Pseudomonadati</taxon>
        <taxon>Planctomycetota</taxon>
        <taxon>Planctomycetia</taxon>
        <taxon>Planctomycetales</taxon>
        <taxon>Planctomycetaceae</taxon>
        <taxon>Planctomyces</taxon>
    </lineage>
</organism>
<name>A0A5C6M7X9_9PLAN</name>
<keyword evidence="6 8" id="KW-1133">Transmembrane helix</keyword>
<evidence type="ECO:0000256" key="5">
    <source>
        <dbReference type="ARBA" id="ARBA00022692"/>
    </source>
</evidence>
<dbReference type="InterPro" id="IPR042094">
    <property type="entry name" value="T2SS_GspF_sf"/>
</dbReference>
<sequence length="398" mass="42587">MPQFRYLAVNSAGARLPGTVQAASRAEALQSLAGRNLTPLSLSEQRSLQLRRQRISPSALAASFGLLSDQLETGVPLLRALQVLSQQSADPLLRNTLVAIAAEIADGSSLAAALAARPELFSQLDISMIQAGEEGGFLEESLRRLAAVRERQEEIRSRIISASAYPLLLAVVAALVVTGMLIFFVPQFEPLFASLREAGRLPWPTTVLLTLSDLLKTWSLPLALLLAAIAMTLRTRGLLTRLARPRDRLLMNLKAVGPVVRSVAIARFCRVLGSLLQNGVPMIRSLAIAGQATGNQILKETISAASDSICSGRNLSGPLAASGCFPPDVLEMLSVGEQSNRLPAVLLKLADKLEARAQQRLDVLLRLLEPALMLVMAVIVGFMVIALLMPVFEGSGLA</sequence>
<feature type="transmembrane region" description="Helical" evidence="8">
    <location>
        <begin position="218"/>
        <end position="239"/>
    </location>
</feature>
<gene>
    <name evidence="10" type="ORF">E3A20_17610</name>
</gene>
<dbReference type="AlphaFoldDB" id="A0A5C6M7X9"/>
<proteinExistence type="inferred from homology"/>
<evidence type="ECO:0000256" key="2">
    <source>
        <dbReference type="ARBA" id="ARBA00005745"/>
    </source>
</evidence>
<comment type="subcellular location">
    <subcellularLocation>
        <location evidence="1">Cell inner membrane</location>
        <topology evidence="1">Multi-pass membrane protein</topology>
    </subcellularLocation>
</comment>
<keyword evidence="7 8" id="KW-0472">Membrane</keyword>
<protein>
    <submittedName>
        <fullName evidence="10">Type IV pilus biogenesis protein PilC</fullName>
    </submittedName>
</protein>
<keyword evidence="11" id="KW-1185">Reference proteome</keyword>
<dbReference type="PANTHER" id="PTHR30012:SF0">
    <property type="entry name" value="TYPE II SECRETION SYSTEM PROTEIN F-RELATED"/>
    <property type="match status" value="1"/>
</dbReference>
<comment type="caution">
    <text evidence="10">The sequence shown here is derived from an EMBL/GenBank/DDBJ whole genome shotgun (WGS) entry which is preliminary data.</text>
</comment>
<evidence type="ECO:0000259" key="9">
    <source>
        <dbReference type="Pfam" id="PF00482"/>
    </source>
</evidence>
<dbReference type="PRINTS" id="PR00812">
    <property type="entry name" value="BCTERIALGSPF"/>
</dbReference>
<keyword evidence="5 8" id="KW-0812">Transmembrane</keyword>
<dbReference type="Gene3D" id="1.20.81.30">
    <property type="entry name" value="Type II secretion system (T2SS), domain F"/>
    <property type="match status" value="2"/>
</dbReference>
<evidence type="ECO:0000313" key="10">
    <source>
        <dbReference type="EMBL" id="TWW09111.1"/>
    </source>
</evidence>
<feature type="domain" description="Type II secretion system protein GspF" evidence="9">
    <location>
        <begin position="268"/>
        <end position="390"/>
    </location>
</feature>
<dbReference type="EMBL" id="SRHE01000383">
    <property type="protein sequence ID" value="TWW09111.1"/>
    <property type="molecule type" value="Genomic_DNA"/>
</dbReference>
<feature type="transmembrane region" description="Helical" evidence="8">
    <location>
        <begin position="371"/>
        <end position="392"/>
    </location>
</feature>
<dbReference type="Proteomes" id="UP000321083">
    <property type="component" value="Unassembled WGS sequence"/>
</dbReference>
<keyword evidence="4" id="KW-0997">Cell inner membrane</keyword>
<feature type="domain" description="Type II secretion system protein GspF" evidence="9">
    <location>
        <begin position="67"/>
        <end position="186"/>
    </location>
</feature>
<evidence type="ECO:0000256" key="7">
    <source>
        <dbReference type="ARBA" id="ARBA00023136"/>
    </source>
</evidence>
<evidence type="ECO:0000313" key="11">
    <source>
        <dbReference type="Proteomes" id="UP000321083"/>
    </source>
</evidence>
<evidence type="ECO:0000256" key="3">
    <source>
        <dbReference type="ARBA" id="ARBA00022475"/>
    </source>
</evidence>
<accession>A0A5C6M7X9</accession>
<evidence type="ECO:0000256" key="4">
    <source>
        <dbReference type="ARBA" id="ARBA00022519"/>
    </source>
</evidence>
<evidence type="ECO:0000256" key="6">
    <source>
        <dbReference type="ARBA" id="ARBA00022989"/>
    </source>
</evidence>
<dbReference type="PANTHER" id="PTHR30012">
    <property type="entry name" value="GENERAL SECRETION PATHWAY PROTEIN"/>
    <property type="match status" value="1"/>
</dbReference>
<reference evidence="10 11" key="1">
    <citation type="submission" date="2019-08" db="EMBL/GenBank/DDBJ databases">
        <title>100 year-old enigma solved: identification of Planctomyces bekefii, the type genus and species of the phylum Planctomycetes.</title>
        <authorList>
            <person name="Svetlana D.N."/>
            <person name="Overmann J."/>
        </authorList>
    </citation>
    <scope>NUCLEOTIDE SEQUENCE [LARGE SCALE GENOMIC DNA]</scope>
    <source>
        <strain evidence="10">Phe10_nw2017</strain>
    </source>
</reference>
<reference evidence="10 11" key="2">
    <citation type="submission" date="2019-08" db="EMBL/GenBank/DDBJ databases">
        <authorList>
            <person name="Henke P."/>
        </authorList>
    </citation>
    <scope>NUCLEOTIDE SEQUENCE [LARGE SCALE GENOMIC DNA]</scope>
    <source>
        <strain evidence="10">Phe10_nw2017</strain>
    </source>
</reference>
<evidence type="ECO:0000256" key="1">
    <source>
        <dbReference type="ARBA" id="ARBA00004429"/>
    </source>
</evidence>
<dbReference type="Pfam" id="PF00482">
    <property type="entry name" value="T2SSF"/>
    <property type="match status" value="2"/>
</dbReference>
<dbReference type="GO" id="GO:0005886">
    <property type="term" value="C:plasma membrane"/>
    <property type="evidence" value="ECO:0007669"/>
    <property type="project" value="UniProtKB-SubCell"/>
</dbReference>
<dbReference type="InterPro" id="IPR018076">
    <property type="entry name" value="T2SS_GspF_dom"/>
</dbReference>